<evidence type="ECO:0000313" key="2">
    <source>
        <dbReference type="EMBL" id="SDC70227.1"/>
    </source>
</evidence>
<evidence type="ECO:0000313" key="3">
    <source>
        <dbReference type="Proteomes" id="UP000199034"/>
    </source>
</evidence>
<reference evidence="3" key="1">
    <citation type="submission" date="2016-10" db="EMBL/GenBank/DDBJ databases">
        <authorList>
            <person name="Varghese N."/>
            <person name="Submissions S."/>
        </authorList>
    </citation>
    <scope>NUCLEOTIDE SEQUENCE [LARGE SCALE GENOMIC DNA]</scope>
    <source>
        <strain evidence="3">CGMCC 4.6858</strain>
    </source>
</reference>
<evidence type="ECO:0000256" key="1">
    <source>
        <dbReference type="SAM" id="MobiDB-lite"/>
    </source>
</evidence>
<protein>
    <recommendedName>
        <fullName evidence="4">Lipoprotein</fullName>
    </recommendedName>
</protein>
<organism evidence="2 3">
    <name type="scientific">Nocardioides lianchengensis</name>
    <dbReference type="NCBI Taxonomy" id="1045774"/>
    <lineage>
        <taxon>Bacteria</taxon>
        <taxon>Bacillati</taxon>
        <taxon>Actinomycetota</taxon>
        <taxon>Actinomycetes</taxon>
        <taxon>Propionibacteriales</taxon>
        <taxon>Nocardioidaceae</taxon>
        <taxon>Nocardioides</taxon>
    </lineage>
</organism>
<feature type="compositionally biased region" description="Low complexity" evidence="1">
    <location>
        <begin position="59"/>
        <end position="83"/>
    </location>
</feature>
<feature type="region of interest" description="Disordered" evidence="1">
    <location>
        <begin position="39"/>
        <end position="88"/>
    </location>
</feature>
<dbReference type="OrthoDB" id="9812120at2"/>
<dbReference type="AlphaFoldDB" id="A0A1G6NSH4"/>
<accession>A0A1G6NSH4</accession>
<keyword evidence="3" id="KW-1185">Reference proteome</keyword>
<dbReference type="Proteomes" id="UP000199034">
    <property type="component" value="Unassembled WGS sequence"/>
</dbReference>
<gene>
    <name evidence="2" type="ORF">SAMN05421872_103342</name>
</gene>
<proteinExistence type="predicted"/>
<evidence type="ECO:0008006" key="4">
    <source>
        <dbReference type="Google" id="ProtNLM"/>
    </source>
</evidence>
<dbReference type="STRING" id="1045774.SAMN05421872_103342"/>
<dbReference type="RefSeq" id="WP_090853127.1">
    <property type="nucleotide sequence ID" value="NZ_FMZM01000003.1"/>
</dbReference>
<sequence>MSDRRPEPTWPILVLVLLVLLALLAVSWEAGYQSADSARAEPEAAPAVSEPPAPQTSDAEPAAPAEPTEPVVPAEPVTGEPVATLPGGRTRVFEGGRFLVAHYGTAGTGSLGVLGERSPDQAAAAVRRAARPFRRPGRPVQGVFELIVTVADGHPGRDGDFSHDIPRADVRRYVRAARRHGLLLLLDIQPGRSDFLTVAKRWEWALRDPHVGLALDPEWRMSRHQVPGRVVGRVHAREVNRTSAWLSRLVTRERLPEKLFVLHQFRTSMLPDVERIVGRPGLASVQHVDGFGTRQQKRATYRAVARPRQFTMGFKLFYDEDVHRMDARAVQALRPRVRFVSFQ</sequence>
<name>A0A1G6NSH4_9ACTN</name>
<dbReference type="EMBL" id="FMZM01000003">
    <property type="protein sequence ID" value="SDC70227.1"/>
    <property type="molecule type" value="Genomic_DNA"/>
</dbReference>